<dbReference type="AlphaFoldDB" id="A0A2Z2MSQ9"/>
<gene>
    <name evidence="2" type="ORF">A3L11_06100</name>
</gene>
<dbReference type="RefSeq" id="WP_088856052.1">
    <property type="nucleotide sequence ID" value="NZ_CP015103.1"/>
</dbReference>
<keyword evidence="3" id="KW-1185">Reference proteome</keyword>
<reference evidence="2 3" key="1">
    <citation type="submission" date="2016-04" db="EMBL/GenBank/DDBJ databases">
        <title>Complete genome sequence of Thermococcus siculi type strain RG-20.</title>
        <authorList>
            <person name="Oger P.M."/>
        </authorList>
    </citation>
    <scope>NUCLEOTIDE SEQUENCE [LARGE SCALE GENOMIC DNA]</scope>
    <source>
        <strain evidence="2 3">RG-20</strain>
    </source>
</reference>
<dbReference type="PANTHER" id="PTHR36531">
    <property type="entry name" value="CRISPR-ASSOCIATED EXONUCLEASE CAS4"/>
    <property type="match status" value="1"/>
</dbReference>
<dbReference type="GeneID" id="33317792"/>
<dbReference type="PANTHER" id="PTHR36531:SF2">
    <property type="entry name" value="CRISPR-ASSOCIATED EXONUCLEASE CAS4"/>
    <property type="match status" value="1"/>
</dbReference>
<dbReference type="OrthoDB" id="10444at2157"/>
<dbReference type="KEGG" id="tsl:A3L11_06100"/>
<dbReference type="InterPro" id="IPR011604">
    <property type="entry name" value="PDDEXK-like_dom_sf"/>
</dbReference>
<dbReference type="EMBL" id="CP015103">
    <property type="protein sequence ID" value="ASJ08816.1"/>
    <property type="molecule type" value="Genomic_DNA"/>
</dbReference>
<dbReference type="Proteomes" id="UP000250125">
    <property type="component" value="Chromosome"/>
</dbReference>
<evidence type="ECO:0000313" key="3">
    <source>
        <dbReference type="Proteomes" id="UP000250125"/>
    </source>
</evidence>
<dbReference type="InterPro" id="IPR038726">
    <property type="entry name" value="PDDEXK_AddAB-type"/>
</dbReference>
<evidence type="ECO:0000313" key="2">
    <source>
        <dbReference type="EMBL" id="ASJ08816.1"/>
    </source>
</evidence>
<dbReference type="InterPro" id="IPR051827">
    <property type="entry name" value="Cas4_exonuclease"/>
</dbReference>
<dbReference type="Pfam" id="PF12705">
    <property type="entry name" value="PDDEXK_1"/>
    <property type="match status" value="1"/>
</dbReference>
<dbReference type="Gene3D" id="3.90.320.10">
    <property type="match status" value="1"/>
</dbReference>
<sequence>MEHPPEIEEFNDRIRRAVSGNPPVERRIWVTSLSHCLRKTALSIYLNTYNPSKSWEARIGSALHGWLGEVVKGADFEVPVEYELRDGWKLVGKADAVKGDYVLEFKFKGFENKNSAEDSGKPAKNRDLEHAEPSKEWIEQINAYMGILGKEKGYIYIFDRNGLEFRVFEVPFDERLFRRFIKRAERVIEAVEELEQGKFPKWISTVGNKRWVCRSCPFRPICAAIDREWLLELE</sequence>
<organism evidence="2 3">
    <name type="scientific">Thermococcus siculi</name>
    <dbReference type="NCBI Taxonomy" id="72803"/>
    <lineage>
        <taxon>Archaea</taxon>
        <taxon>Methanobacteriati</taxon>
        <taxon>Methanobacteriota</taxon>
        <taxon>Thermococci</taxon>
        <taxon>Thermococcales</taxon>
        <taxon>Thermococcaceae</taxon>
        <taxon>Thermococcus</taxon>
    </lineage>
</organism>
<protein>
    <submittedName>
        <fullName evidence="2">Nuclease</fullName>
    </submittedName>
</protein>
<proteinExistence type="predicted"/>
<feature type="domain" description="PD-(D/E)XK endonuclease-like" evidence="1">
    <location>
        <begin position="53"/>
        <end position="222"/>
    </location>
</feature>
<accession>A0A2Z2MSQ9</accession>
<name>A0A2Z2MSQ9_9EURY</name>
<evidence type="ECO:0000259" key="1">
    <source>
        <dbReference type="Pfam" id="PF12705"/>
    </source>
</evidence>